<name>A0A161ZWS0_DAUCS</name>
<protein>
    <recommendedName>
        <fullName evidence="3">cysteine dioxygenase</fullName>
        <ecNumber evidence="3">1.13.11.20</ecNumber>
    </recommendedName>
</protein>
<sequence length="242" mass="26200">MADGFNLPGRKRNRENALDGSFSGSSRSPLSTVDQNSPLAFVMGTTTKGCNVTPLSTWHFNGNHGHDFNSQITSTGFDRTPISSIGPNNAPGHVLETQERGIPMFVFLDPWIIVAELARLCLVTAYKSDSHNLKYIGIDPLGRLIKISPEIVEHQLAGANGALSAEARLAKVKVDADFIAPCDTSILYPTDGGNMHCFTVVTQCAVLDVLGPPYNDAEGRHCAYYIEHPLDHISGIYSLFLG</sequence>
<feature type="region of interest" description="Disordered" evidence="8">
    <location>
        <begin position="1"/>
        <end position="32"/>
    </location>
</feature>
<keyword evidence="5" id="KW-0560">Oxidoreductase</keyword>
<proteinExistence type="inferred from homology"/>
<dbReference type="GO" id="GO:0070483">
    <property type="term" value="P:detection of hypoxia"/>
    <property type="evidence" value="ECO:0007669"/>
    <property type="project" value="UniProtKB-ARBA"/>
</dbReference>
<evidence type="ECO:0000313" key="9">
    <source>
        <dbReference type="EMBL" id="KZM92592.1"/>
    </source>
</evidence>
<keyword evidence="6" id="KW-0408">Iron</keyword>
<keyword evidence="4" id="KW-0479">Metal-binding</keyword>
<dbReference type="InterPro" id="IPR011051">
    <property type="entry name" value="RmlC_Cupin_sf"/>
</dbReference>
<gene>
    <name evidence="9" type="ORF">DCAR_020043</name>
</gene>
<evidence type="ECO:0000256" key="7">
    <source>
        <dbReference type="ARBA" id="ARBA00024284"/>
    </source>
</evidence>
<dbReference type="PANTHER" id="PTHR22966:SF1">
    <property type="entry name" value="PLANT CYSTEINE OXIDASE 1"/>
    <property type="match status" value="1"/>
</dbReference>
<evidence type="ECO:0000256" key="6">
    <source>
        <dbReference type="ARBA" id="ARBA00023004"/>
    </source>
</evidence>
<dbReference type="AlphaFoldDB" id="A0A161ZWS0"/>
<feature type="compositionally biased region" description="Low complexity" evidence="8">
    <location>
        <begin position="21"/>
        <end position="31"/>
    </location>
</feature>
<evidence type="ECO:0000256" key="3">
    <source>
        <dbReference type="ARBA" id="ARBA00013133"/>
    </source>
</evidence>
<accession>A0A161ZWS0</accession>
<evidence type="ECO:0000256" key="2">
    <source>
        <dbReference type="ARBA" id="ARBA00006622"/>
    </source>
</evidence>
<evidence type="ECO:0000256" key="1">
    <source>
        <dbReference type="ARBA" id="ARBA00001954"/>
    </source>
</evidence>
<dbReference type="SUPFAM" id="SSF51182">
    <property type="entry name" value="RmlC-like cupins"/>
    <property type="match status" value="1"/>
</dbReference>
<dbReference type="PANTHER" id="PTHR22966">
    <property type="entry name" value="2-AMINOETHANETHIOL DIOXYGENASE"/>
    <property type="match status" value="1"/>
</dbReference>
<dbReference type="Gramene" id="KZM92592">
    <property type="protein sequence ID" value="KZM92592"/>
    <property type="gene ID" value="DCAR_020043"/>
</dbReference>
<dbReference type="GO" id="GO:0017172">
    <property type="term" value="F:cysteine dioxygenase activity"/>
    <property type="evidence" value="ECO:0007669"/>
    <property type="project" value="UniProtKB-EC"/>
</dbReference>
<dbReference type="EMBL" id="LNRQ01000006">
    <property type="protein sequence ID" value="KZM92592.1"/>
    <property type="molecule type" value="Genomic_DNA"/>
</dbReference>
<comment type="cofactor">
    <cofactor evidence="1">
        <name>Fe(2+)</name>
        <dbReference type="ChEBI" id="CHEBI:29033"/>
    </cofactor>
</comment>
<dbReference type="InterPro" id="IPR012864">
    <property type="entry name" value="PCO/ADO"/>
</dbReference>
<comment type="similarity">
    <text evidence="2">Belongs to the cysteine dioxygenase family.</text>
</comment>
<comment type="caution">
    <text evidence="9">The sequence shown here is derived from an EMBL/GenBank/DDBJ whole genome shotgun (WGS) entry which is preliminary data.</text>
</comment>
<evidence type="ECO:0000256" key="4">
    <source>
        <dbReference type="ARBA" id="ARBA00022723"/>
    </source>
</evidence>
<evidence type="ECO:0000256" key="5">
    <source>
        <dbReference type="ARBA" id="ARBA00023002"/>
    </source>
</evidence>
<dbReference type="GO" id="GO:0046872">
    <property type="term" value="F:metal ion binding"/>
    <property type="evidence" value="ECO:0007669"/>
    <property type="project" value="UniProtKB-KW"/>
</dbReference>
<evidence type="ECO:0000256" key="8">
    <source>
        <dbReference type="SAM" id="MobiDB-lite"/>
    </source>
</evidence>
<comment type="catalytic activity">
    <reaction evidence="7">
        <text>L-cysteine + O2 = 3-sulfino-L-alanine + H(+)</text>
        <dbReference type="Rhea" id="RHEA:20441"/>
        <dbReference type="ChEBI" id="CHEBI:15378"/>
        <dbReference type="ChEBI" id="CHEBI:15379"/>
        <dbReference type="ChEBI" id="CHEBI:35235"/>
        <dbReference type="ChEBI" id="CHEBI:61085"/>
        <dbReference type="EC" id="1.13.11.20"/>
    </reaction>
    <physiologicalReaction direction="left-to-right" evidence="7">
        <dbReference type="Rhea" id="RHEA:20442"/>
    </physiologicalReaction>
</comment>
<reference evidence="9" key="1">
    <citation type="journal article" date="2016" name="Nat. Genet.">
        <title>A high-quality carrot genome assembly provides new insights into carotenoid accumulation and asterid genome evolution.</title>
        <authorList>
            <person name="Iorizzo M."/>
            <person name="Ellison S."/>
            <person name="Senalik D."/>
            <person name="Zeng P."/>
            <person name="Satapoomin P."/>
            <person name="Huang J."/>
            <person name="Bowman M."/>
            <person name="Iovene M."/>
            <person name="Sanseverino W."/>
            <person name="Cavagnaro P."/>
            <person name="Yildiz M."/>
            <person name="Macko-Podgorni A."/>
            <person name="Moranska E."/>
            <person name="Grzebelus E."/>
            <person name="Grzebelus D."/>
            <person name="Ashrafi H."/>
            <person name="Zheng Z."/>
            <person name="Cheng S."/>
            <person name="Spooner D."/>
            <person name="Van Deynze A."/>
            <person name="Simon P."/>
        </authorList>
    </citation>
    <scope>NUCLEOTIDE SEQUENCE [LARGE SCALE GENOMIC DNA]</scope>
    <source>
        <tissue evidence="9">Leaf</tissue>
    </source>
</reference>
<organism evidence="9">
    <name type="scientific">Daucus carota subsp. sativus</name>
    <name type="common">Carrot</name>
    <dbReference type="NCBI Taxonomy" id="79200"/>
    <lineage>
        <taxon>Eukaryota</taxon>
        <taxon>Viridiplantae</taxon>
        <taxon>Streptophyta</taxon>
        <taxon>Embryophyta</taxon>
        <taxon>Tracheophyta</taxon>
        <taxon>Spermatophyta</taxon>
        <taxon>Magnoliopsida</taxon>
        <taxon>eudicotyledons</taxon>
        <taxon>Gunneridae</taxon>
        <taxon>Pentapetalae</taxon>
        <taxon>asterids</taxon>
        <taxon>campanulids</taxon>
        <taxon>Apiales</taxon>
        <taxon>Apiaceae</taxon>
        <taxon>Apioideae</taxon>
        <taxon>Scandiceae</taxon>
        <taxon>Daucinae</taxon>
        <taxon>Daucus</taxon>
        <taxon>Daucus sect. Daucus</taxon>
    </lineage>
</organism>
<dbReference type="Pfam" id="PF07847">
    <property type="entry name" value="PCO_ADO"/>
    <property type="match status" value="1"/>
</dbReference>
<dbReference type="EC" id="1.13.11.20" evidence="3"/>